<accession>A0A2T7UU15</accession>
<dbReference type="OrthoDB" id="7844595at2"/>
<dbReference type="RefSeq" id="WP_107751470.1">
    <property type="nucleotide sequence ID" value="NZ_QBKF01000004.1"/>
</dbReference>
<evidence type="ECO:0000313" key="2">
    <source>
        <dbReference type="EMBL" id="PVE48096.1"/>
    </source>
</evidence>
<reference evidence="2 3" key="1">
    <citation type="journal article" date="2011" name="Syst. Appl. Microbiol.">
        <title>Defluviimonas denitrificans gen. nov., sp. nov., and Pararhodobacter aggregans gen. nov., sp. nov., non-phototrophic Rhodobacteraceae from the biofilter of a marine aquaculture.</title>
        <authorList>
            <person name="Foesel B.U."/>
            <person name="Drake H.L."/>
            <person name="Schramm A."/>
        </authorList>
    </citation>
    <scope>NUCLEOTIDE SEQUENCE [LARGE SCALE GENOMIC DNA]</scope>
    <source>
        <strain evidence="2 3">D1-19</strain>
    </source>
</reference>
<name>A0A2T7UU15_9RHOB</name>
<keyword evidence="1" id="KW-0732">Signal</keyword>
<comment type="caution">
    <text evidence="2">The sequence shown here is derived from an EMBL/GenBank/DDBJ whole genome shotgun (WGS) entry which is preliminary data.</text>
</comment>
<evidence type="ECO:0000256" key="1">
    <source>
        <dbReference type="SAM" id="SignalP"/>
    </source>
</evidence>
<dbReference type="Proteomes" id="UP000244810">
    <property type="component" value="Unassembled WGS sequence"/>
</dbReference>
<keyword evidence="3" id="KW-1185">Reference proteome</keyword>
<organism evidence="2 3">
    <name type="scientific">Pararhodobacter aggregans</name>
    <dbReference type="NCBI Taxonomy" id="404875"/>
    <lineage>
        <taxon>Bacteria</taxon>
        <taxon>Pseudomonadati</taxon>
        <taxon>Pseudomonadota</taxon>
        <taxon>Alphaproteobacteria</taxon>
        <taxon>Rhodobacterales</taxon>
        <taxon>Paracoccaceae</taxon>
        <taxon>Pararhodobacter</taxon>
    </lineage>
</organism>
<dbReference type="EMBL" id="QDDR01000003">
    <property type="protein sequence ID" value="PVE48096.1"/>
    <property type="molecule type" value="Genomic_DNA"/>
</dbReference>
<evidence type="ECO:0000313" key="3">
    <source>
        <dbReference type="Proteomes" id="UP000244810"/>
    </source>
</evidence>
<gene>
    <name evidence="2" type="ORF">DDE23_08140</name>
</gene>
<sequence>MIAARPHARPALSRRGLVAAGLGVAMLGAATQAGAEDFTPPQGCTAFLAVQTRACTVSQHYTCTDAPGDLWRMDFDEQGAFYLGLIDAEAQWIESRSLPSGTITRTLLPARDAASVSTLLSTGYDDWDFDEIRGGERTRVTGFDRLTGGTEVIDGETLLGTEFETRYYNEAGTLLSTITGREYVSATHRRFFSGIRTWRSGDQENTTDSSPAEFLYPGDPGFASTQPRHNCGPMLSALPLAEDHA</sequence>
<protein>
    <submittedName>
        <fullName evidence="2">Uncharacterized protein</fullName>
    </submittedName>
</protein>
<feature type="signal peptide" evidence="1">
    <location>
        <begin position="1"/>
        <end position="35"/>
    </location>
</feature>
<proteinExistence type="predicted"/>
<feature type="chain" id="PRO_5015723455" evidence="1">
    <location>
        <begin position="36"/>
        <end position="245"/>
    </location>
</feature>
<dbReference type="AlphaFoldDB" id="A0A2T7UU15"/>